<sequence length="75" mass="8589">MIRFVVGEDGVWKVKEFIESHNHELDRPEDQHLLRSCRNISDENISVLKSMIEAGIRIVDAFTYLCDEAGGVENI</sequence>
<dbReference type="PANTHER" id="PTHR47718">
    <property type="entry name" value="OS01G0519700 PROTEIN"/>
    <property type="match status" value="1"/>
</dbReference>
<dbReference type="Proteomes" id="UP000233837">
    <property type="component" value="Unassembled WGS sequence"/>
</dbReference>
<protein>
    <submittedName>
        <fullName evidence="1">Protein FAR1-RELATED SEQUENCE 5</fullName>
    </submittedName>
</protein>
<gene>
    <name evidence="1" type="primary">FRS5</name>
    <name evidence="1" type="ORF">MA16_Dca015892</name>
</gene>
<reference evidence="1 2" key="1">
    <citation type="journal article" date="2016" name="Sci. Rep.">
        <title>The Dendrobium catenatum Lindl. genome sequence provides insights into polysaccharide synthase, floral development and adaptive evolution.</title>
        <authorList>
            <person name="Zhang G.Q."/>
            <person name="Xu Q."/>
            <person name="Bian C."/>
            <person name="Tsai W.C."/>
            <person name="Yeh C.M."/>
            <person name="Liu K.W."/>
            <person name="Yoshida K."/>
            <person name="Zhang L.S."/>
            <person name="Chang S.B."/>
            <person name="Chen F."/>
            <person name="Shi Y."/>
            <person name="Su Y.Y."/>
            <person name="Zhang Y.Q."/>
            <person name="Chen L.J."/>
            <person name="Yin Y."/>
            <person name="Lin M."/>
            <person name="Huang H."/>
            <person name="Deng H."/>
            <person name="Wang Z.W."/>
            <person name="Zhu S.L."/>
            <person name="Zhao X."/>
            <person name="Deng C."/>
            <person name="Niu S.C."/>
            <person name="Huang J."/>
            <person name="Wang M."/>
            <person name="Liu G.H."/>
            <person name="Yang H.J."/>
            <person name="Xiao X.J."/>
            <person name="Hsiao Y.Y."/>
            <person name="Wu W.L."/>
            <person name="Chen Y.Y."/>
            <person name="Mitsuda N."/>
            <person name="Ohme-Takagi M."/>
            <person name="Luo Y.B."/>
            <person name="Van de Peer Y."/>
            <person name="Liu Z.J."/>
        </authorList>
    </citation>
    <scope>NUCLEOTIDE SEQUENCE [LARGE SCALE GENOMIC DNA]</scope>
    <source>
        <tissue evidence="1">The whole plant</tissue>
    </source>
</reference>
<name>A0A2I0VMJ4_9ASPA</name>
<evidence type="ECO:0000313" key="1">
    <source>
        <dbReference type="EMBL" id="PKU64631.1"/>
    </source>
</evidence>
<dbReference type="EMBL" id="KZ503407">
    <property type="protein sequence ID" value="PKU64631.1"/>
    <property type="molecule type" value="Genomic_DNA"/>
</dbReference>
<keyword evidence="2" id="KW-1185">Reference proteome</keyword>
<reference evidence="1 2" key="2">
    <citation type="journal article" date="2017" name="Nature">
        <title>The Apostasia genome and the evolution of orchids.</title>
        <authorList>
            <person name="Zhang G.Q."/>
            <person name="Liu K.W."/>
            <person name="Li Z."/>
            <person name="Lohaus R."/>
            <person name="Hsiao Y.Y."/>
            <person name="Niu S.C."/>
            <person name="Wang J.Y."/>
            <person name="Lin Y.C."/>
            <person name="Xu Q."/>
            <person name="Chen L.J."/>
            <person name="Yoshida K."/>
            <person name="Fujiwara S."/>
            <person name="Wang Z.W."/>
            <person name="Zhang Y.Q."/>
            <person name="Mitsuda N."/>
            <person name="Wang M."/>
            <person name="Liu G.H."/>
            <person name="Pecoraro L."/>
            <person name="Huang H.X."/>
            <person name="Xiao X.J."/>
            <person name="Lin M."/>
            <person name="Wu X.Y."/>
            <person name="Wu W.L."/>
            <person name="Chen Y.Y."/>
            <person name="Chang S.B."/>
            <person name="Sakamoto S."/>
            <person name="Ohme-Takagi M."/>
            <person name="Yagi M."/>
            <person name="Zeng S.J."/>
            <person name="Shen C.Y."/>
            <person name="Yeh C.M."/>
            <person name="Luo Y.B."/>
            <person name="Tsai W.C."/>
            <person name="Van de Peer Y."/>
            <person name="Liu Z.J."/>
        </authorList>
    </citation>
    <scope>NUCLEOTIDE SEQUENCE [LARGE SCALE GENOMIC DNA]</scope>
    <source>
        <tissue evidence="1">The whole plant</tissue>
    </source>
</reference>
<proteinExistence type="predicted"/>
<evidence type="ECO:0000313" key="2">
    <source>
        <dbReference type="Proteomes" id="UP000233837"/>
    </source>
</evidence>
<organism evidence="1 2">
    <name type="scientific">Dendrobium catenatum</name>
    <dbReference type="NCBI Taxonomy" id="906689"/>
    <lineage>
        <taxon>Eukaryota</taxon>
        <taxon>Viridiplantae</taxon>
        <taxon>Streptophyta</taxon>
        <taxon>Embryophyta</taxon>
        <taxon>Tracheophyta</taxon>
        <taxon>Spermatophyta</taxon>
        <taxon>Magnoliopsida</taxon>
        <taxon>Liliopsida</taxon>
        <taxon>Asparagales</taxon>
        <taxon>Orchidaceae</taxon>
        <taxon>Epidendroideae</taxon>
        <taxon>Malaxideae</taxon>
        <taxon>Dendrobiinae</taxon>
        <taxon>Dendrobium</taxon>
    </lineage>
</organism>
<accession>A0A2I0VMJ4</accession>
<dbReference type="PANTHER" id="PTHR47718:SF17">
    <property type="entry name" value="PROTEIN FAR1-RELATED SEQUENCE 5-LIKE"/>
    <property type="match status" value="1"/>
</dbReference>
<dbReference type="AlphaFoldDB" id="A0A2I0VMJ4"/>
<dbReference type="STRING" id="906689.A0A2I0VMJ4"/>